<accession>A0A840RQD5</accession>
<evidence type="ECO:0000313" key="1">
    <source>
        <dbReference type="EMBL" id="MBB5198699.1"/>
    </source>
</evidence>
<name>A0A840RQD5_9BURK</name>
<dbReference type="Proteomes" id="UP000571084">
    <property type="component" value="Unassembled WGS sequence"/>
</dbReference>
<comment type="caution">
    <text evidence="1">The sequence shown here is derived from an EMBL/GenBank/DDBJ whole genome shotgun (WGS) entry which is preliminary data.</text>
</comment>
<gene>
    <name evidence="1" type="ORF">HNR39_000509</name>
</gene>
<proteinExistence type="predicted"/>
<sequence>MTNKHKIIYPTAEEDVATTAAALSDPDNLPWTDAQLAQLKPVRGRGRPLGSGTKEQITMRLDTDIVDAFKREGDGWQTRMNGALREWLAAHR</sequence>
<organism evidence="1 2">
    <name type="scientific">Glaciimonas immobilis</name>
    <dbReference type="NCBI Taxonomy" id="728004"/>
    <lineage>
        <taxon>Bacteria</taxon>
        <taxon>Pseudomonadati</taxon>
        <taxon>Pseudomonadota</taxon>
        <taxon>Betaproteobacteria</taxon>
        <taxon>Burkholderiales</taxon>
        <taxon>Oxalobacteraceae</taxon>
        <taxon>Glaciimonas</taxon>
    </lineage>
</organism>
<dbReference type="Pfam" id="PF14384">
    <property type="entry name" value="BrnA_antitoxin"/>
    <property type="match status" value="1"/>
</dbReference>
<dbReference type="AlphaFoldDB" id="A0A840RQD5"/>
<dbReference type="RefSeq" id="WP_168052844.1">
    <property type="nucleotide sequence ID" value="NZ_JAAOZT010000002.1"/>
</dbReference>
<protein>
    <submittedName>
        <fullName evidence="1">Uncharacterized protein (DUF4415 family)</fullName>
    </submittedName>
</protein>
<evidence type="ECO:0000313" key="2">
    <source>
        <dbReference type="Proteomes" id="UP000571084"/>
    </source>
</evidence>
<reference evidence="1 2" key="1">
    <citation type="submission" date="2020-08" db="EMBL/GenBank/DDBJ databases">
        <title>Genomic Encyclopedia of Type Strains, Phase IV (KMG-IV): sequencing the most valuable type-strain genomes for metagenomic binning, comparative biology and taxonomic classification.</title>
        <authorList>
            <person name="Goeker M."/>
        </authorList>
    </citation>
    <scope>NUCLEOTIDE SEQUENCE [LARGE SCALE GENOMIC DNA]</scope>
    <source>
        <strain evidence="1 2">DSM 23240</strain>
    </source>
</reference>
<dbReference type="EMBL" id="JACHHQ010000001">
    <property type="protein sequence ID" value="MBB5198699.1"/>
    <property type="molecule type" value="Genomic_DNA"/>
</dbReference>
<dbReference type="InterPro" id="IPR025528">
    <property type="entry name" value="BrnA_antitoxin"/>
</dbReference>
<keyword evidence="2" id="KW-1185">Reference proteome</keyword>